<keyword evidence="1 6" id="KW-0732">Signal</keyword>
<comment type="subunit">
    <text evidence="6">Part of the Bam complex.</text>
</comment>
<feature type="compositionally biased region" description="Basic and acidic residues" evidence="7">
    <location>
        <begin position="310"/>
        <end position="319"/>
    </location>
</feature>
<accession>A0A553H321</accession>
<evidence type="ECO:0000256" key="1">
    <source>
        <dbReference type="ARBA" id="ARBA00022729"/>
    </source>
</evidence>
<proteinExistence type="inferred from homology"/>
<keyword evidence="3 6" id="KW-0564">Palmitate</keyword>
<dbReference type="InterPro" id="IPR017689">
    <property type="entry name" value="BamD"/>
</dbReference>
<evidence type="ECO:0000256" key="2">
    <source>
        <dbReference type="ARBA" id="ARBA00023136"/>
    </source>
</evidence>
<dbReference type="SUPFAM" id="SSF48452">
    <property type="entry name" value="TPR-like"/>
    <property type="match status" value="1"/>
</dbReference>
<dbReference type="Proteomes" id="UP000315235">
    <property type="component" value="Unassembled WGS sequence"/>
</dbReference>
<evidence type="ECO:0000259" key="8">
    <source>
        <dbReference type="Pfam" id="PF13525"/>
    </source>
</evidence>
<protein>
    <recommendedName>
        <fullName evidence="6">Outer membrane protein assembly factor BamD</fullName>
    </recommendedName>
</protein>
<dbReference type="InterPro" id="IPR011990">
    <property type="entry name" value="TPR-like_helical_dom_sf"/>
</dbReference>
<evidence type="ECO:0000313" key="10">
    <source>
        <dbReference type="Proteomes" id="UP000315235"/>
    </source>
</evidence>
<dbReference type="PANTHER" id="PTHR37423:SF1">
    <property type="entry name" value="OUTER MEMBRANE PROTEIN ASSEMBLY FACTOR BAMD"/>
    <property type="match status" value="1"/>
</dbReference>
<dbReference type="GO" id="GO:0051205">
    <property type="term" value="P:protein insertion into membrane"/>
    <property type="evidence" value="ECO:0007669"/>
    <property type="project" value="UniProtKB-UniRule"/>
</dbReference>
<dbReference type="Pfam" id="PF13525">
    <property type="entry name" value="YfiO"/>
    <property type="match status" value="1"/>
</dbReference>
<keyword evidence="4 6" id="KW-0998">Cell outer membrane</keyword>
<dbReference type="PANTHER" id="PTHR37423">
    <property type="entry name" value="SOLUBLE LYTIC MUREIN TRANSGLYCOSYLASE-RELATED"/>
    <property type="match status" value="1"/>
</dbReference>
<comment type="function">
    <text evidence="6">Part of the outer membrane protein assembly complex, which is involved in assembly and insertion of beta-barrel proteins into the outer membrane.</text>
</comment>
<feature type="domain" description="Outer membrane lipoprotein BamD-like" evidence="8">
    <location>
        <begin position="29"/>
        <end position="232"/>
    </location>
</feature>
<dbReference type="InterPro" id="IPR039565">
    <property type="entry name" value="BamD-like"/>
</dbReference>
<comment type="subcellular location">
    <subcellularLocation>
        <location evidence="6">Cell outer membrane</location>
        <topology evidence="6">Lipid-anchor</topology>
    </subcellularLocation>
</comment>
<dbReference type="HAMAP" id="MF_00922">
    <property type="entry name" value="OM_assembly_BamD"/>
    <property type="match status" value="1"/>
</dbReference>
<keyword evidence="10" id="KW-1185">Reference proteome</keyword>
<dbReference type="GO" id="GO:1990063">
    <property type="term" value="C:Bam protein complex"/>
    <property type="evidence" value="ECO:0007669"/>
    <property type="project" value="TreeGrafter"/>
</dbReference>
<dbReference type="Gene3D" id="1.25.40.10">
    <property type="entry name" value="Tetratricopeptide repeat domain"/>
    <property type="match status" value="1"/>
</dbReference>
<keyword evidence="2 6" id="KW-0472">Membrane</keyword>
<evidence type="ECO:0000256" key="4">
    <source>
        <dbReference type="ARBA" id="ARBA00023237"/>
    </source>
</evidence>
<dbReference type="EMBL" id="VJOY01000002">
    <property type="protein sequence ID" value="TRX76143.1"/>
    <property type="molecule type" value="Genomic_DNA"/>
</dbReference>
<gene>
    <name evidence="6" type="primary">bamD</name>
    <name evidence="9" type="ORF">FM069_02840</name>
</gene>
<comment type="caution">
    <text evidence="9">The sequence shown here is derived from an EMBL/GenBank/DDBJ whole genome shotgun (WGS) entry which is preliminary data.</text>
</comment>
<evidence type="ECO:0000256" key="5">
    <source>
        <dbReference type="ARBA" id="ARBA00023288"/>
    </source>
</evidence>
<dbReference type="CDD" id="cd15830">
    <property type="entry name" value="BamD"/>
    <property type="match status" value="1"/>
</dbReference>
<dbReference type="NCBIfam" id="TIGR03302">
    <property type="entry name" value="OM_YfiO"/>
    <property type="match status" value="1"/>
</dbReference>
<dbReference type="FunFam" id="1.25.40.10:FF:000419">
    <property type="entry name" value="Outer membrane protein assembly factor BamD"/>
    <property type="match status" value="1"/>
</dbReference>
<dbReference type="GO" id="GO:0043165">
    <property type="term" value="P:Gram-negative-bacterium-type cell outer membrane assembly"/>
    <property type="evidence" value="ECO:0007669"/>
    <property type="project" value="UniProtKB-UniRule"/>
</dbReference>
<evidence type="ECO:0000313" key="9">
    <source>
        <dbReference type="EMBL" id="TRX76143.1"/>
    </source>
</evidence>
<keyword evidence="5 6" id="KW-0449">Lipoprotein</keyword>
<comment type="similarity">
    <text evidence="6">Belongs to the BamD family.</text>
</comment>
<reference evidence="9 10" key="1">
    <citation type="submission" date="2019-07" db="EMBL/GenBank/DDBJ databases">
        <title>Pseudomonas mangiferae sp. nov., isolated from bark of mango tree in Thailand.</title>
        <authorList>
            <person name="Srisuk N."/>
            <person name="Anurat P."/>
        </authorList>
    </citation>
    <scope>NUCLEOTIDE SEQUENCE [LARGE SCALE GENOMIC DNA]</scope>
    <source>
        <strain evidence="9 10">DMKU_BBB3-04</strain>
    </source>
</reference>
<evidence type="ECO:0000256" key="6">
    <source>
        <dbReference type="HAMAP-Rule" id="MF_00922"/>
    </source>
</evidence>
<name>A0A553H321_9PSED</name>
<evidence type="ECO:0000256" key="3">
    <source>
        <dbReference type="ARBA" id="ARBA00023139"/>
    </source>
</evidence>
<dbReference type="OrthoDB" id="9779191at2"/>
<dbReference type="AlphaFoldDB" id="A0A553H321"/>
<dbReference type="RefSeq" id="WP_143486771.1">
    <property type="nucleotide sequence ID" value="NZ_VJOY01000002.1"/>
</dbReference>
<dbReference type="PROSITE" id="PS51257">
    <property type="entry name" value="PROKAR_LIPOPROTEIN"/>
    <property type="match status" value="1"/>
</dbReference>
<organism evidence="9 10">
    <name type="scientific">Pseudomonas mangiferae</name>
    <dbReference type="NCBI Taxonomy" id="2593654"/>
    <lineage>
        <taxon>Bacteria</taxon>
        <taxon>Pseudomonadati</taxon>
        <taxon>Pseudomonadota</taxon>
        <taxon>Gammaproteobacteria</taxon>
        <taxon>Pseudomonadales</taxon>
        <taxon>Pseudomonadaceae</taxon>
        <taxon>Pseudomonas</taxon>
    </lineage>
</organism>
<sequence length="337" mass="38151">MHVKHLLLIAILALTAACSSKEVVDENLSEAELYQQAQADLDSKSYTSAVAKLKALESRYPFGRYAEQAQLELIYANYKNAEPEAAKSAAERFIRLHPQHANVDYAYYLKGLASFDQDRGLVARFLPLDMTKRDPGAARDSYNEFAQLTSRYPNSRYAPDAKQRMVYLRNLLAAYEVHVAHYYLKRQAYVAAANRGRYVVENFQESPAVGDGLAVMTEAYQHLGMDDLAATSLETLKLNYPDNPSLEDGQFVPRETDDDNRSWLARATLGLIENDDPLPPGQTRASQDVIRQYEDAQEDIPAELLPENQDEVREQEHEASANSDRSWFSYMTFGLFD</sequence>
<evidence type="ECO:0000256" key="7">
    <source>
        <dbReference type="SAM" id="MobiDB-lite"/>
    </source>
</evidence>
<feature type="region of interest" description="Disordered" evidence="7">
    <location>
        <begin position="298"/>
        <end position="323"/>
    </location>
</feature>